<dbReference type="InterPro" id="IPR029058">
    <property type="entry name" value="AB_hydrolase_fold"/>
</dbReference>
<dbReference type="InterPro" id="IPR022742">
    <property type="entry name" value="Hydrolase_4"/>
</dbReference>
<proteinExistence type="predicted"/>
<gene>
    <name evidence="2" type="ORF">Kalk_15720</name>
</gene>
<keyword evidence="3" id="KW-1185">Reference proteome</keyword>
<evidence type="ECO:0000313" key="2">
    <source>
        <dbReference type="EMBL" id="AUM13784.1"/>
    </source>
</evidence>
<dbReference type="AlphaFoldDB" id="A0A2K9LSH9"/>
<organism evidence="2 3">
    <name type="scientific">Ketobacter alkanivorans</name>
    <dbReference type="NCBI Taxonomy" id="1917421"/>
    <lineage>
        <taxon>Bacteria</taxon>
        <taxon>Pseudomonadati</taxon>
        <taxon>Pseudomonadota</taxon>
        <taxon>Gammaproteobacteria</taxon>
        <taxon>Pseudomonadales</taxon>
        <taxon>Ketobacteraceae</taxon>
        <taxon>Ketobacter</taxon>
    </lineage>
</organism>
<dbReference type="Pfam" id="PF12146">
    <property type="entry name" value="Hydrolase_4"/>
    <property type="match status" value="1"/>
</dbReference>
<dbReference type="PANTHER" id="PTHR11614">
    <property type="entry name" value="PHOSPHOLIPASE-RELATED"/>
    <property type="match status" value="1"/>
</dbReference>
<dbReference type="OrthoDB" id="9806902at2"/>
<dbReference type="RefSeq" id="WP_101895159.1">
    <property type="nucleotide sequence ID" value="NZ_CP022684.1"/>
</dbReference>
<name>A0A2K9LSH9_9GAMM</name>
<protein>
    <recommendedName>
        <fullName evidence="1">Serine aminopeptidase S33 domain-containing protein</fullName>
    </recommendedName>
</protein>
<dbReference type="Gene3D" id="3.40.50.1820">
    <property type="entry name" value="alpha/beta hydrolase"/>
    <property type="match status" value="1"/>
</dbReference>
<accession>A0A2K9LSH9</accession>
<dbReference type="EMBL" id="CP022684">
    <property type="protein sequence ID" value="AUM13784.1"/>
    <property type="molecule type" value="Genomic_DNA"/>
</dbReference>
<dbReference type="InterPro" id="IPR051044">
    <property type="entry name" value="MAG_DAG_Lipase"/>
</dbReference>
<evidence type="ECO:0000313" key="3">
    <source>
        <dbReference type="Proteomes" id="UP000235116"/>
    </source>
</evidence>
<sequence>MWTRTSFTSVSGHVCNMYVAEGGRGSVIFLHGWGDHGGRYHAIGELLHKHGFRVLIPEFPGHGLSSGPRARVNDFDVLKQDLHTIIAKQSKPVFLVGHSMGGCLAFHYAVEHPRQLAGVVFNSAALGVSPKIASWKKWLTRALGTAFPFKKLVNLKAAWMMTSLPAEQAAYDADTLLYHGKLELGTGLALMRANQWCSAHRDEFTLPMLALQGREDELVDPAAAERLYEAQNHPASKLKLYDARHDLLHDYVAEDVTRQIVEWLEAQVSAA</sequence>
<dbReference type="PRINTS" id="PR00111">
    <property type="entry name" value="ABHYDROLASE"/>
</dbReference>
<dbReference type="InterPro" id="IPR000073">
    <property type="entry name" value="AB_hydrolase_1"/>
</dbReference>
<dbReference type="SUPFAM" id="SSF53474">
    <property type="entry name" value="alpha/beta-Hydrolases"/>
    <property type="match status" value="1"/>
</dbReference>
<reference evidence="3" key="1">
    <citation type="submission" date="2017-08" db="EMBL/GenBank/DDBJ databases">
        <title>Direct submision.</title>
        <authorList>
            <person name="Kim S.-J."/>
            <person name="Rhee S.-K."/>
        </authorList>
    </citation>
    <scope>NUCLEOTIDE SEQUENCE [LARGE SCALE GENOMIC DNA]</scope>
    <source>
        <strain evidence="3">GI5</strain>
    </source>
</reference>
<dbReference type="Proteomes" id="UP000235116">
    <property type="component" value="Chromosome"/>
</dbReference>
<evidence type="ECO:0000259" key="1">
    <source>
        <dbReference type="Pfam" id="PF12146"/>
    </source>
</evidence>
<dbReference type="KEGG" id="kak:Kalk_15720"/>
<feature type="domain" description="Serine aminopeptidase S33" evidence="1">
    <location>
        <begin position="24"/>
        <end position="250"/>
    </location>
</feature>